<evidence type="ECO:0000313" key="3">
    <source>
        <dbReference type="Proteomes" id="UP000598196"/>
    </source>
</evidence>
<dbReference type="EMBL" id="BMLP01000006">
    <property type="protein sequence ID" value="GGO35774.1"/>
    <property type="molecule type" value="Genomic_DNA"/>
</dbReference>
<dbReference type="OrthoDB" id="1493705at2"/>
<gene>
    <name evidence="2" type="ORF">GCM10010991_28590</name>
</gene>
<keyword evidence="3" id="KW-1185">Reference proteome</keyword>
<feature type="domain" description="DUF6680" evidence="1">
    <location>
        <begin position="9"/>
        <end position="177"/>
    </location>
</feature>
<protein>
    <recommendedName>
        <fullName evidence="1">DUF6680 domain-containing protein</fullName>
    </recommendedName>
</protein>
<evidence type="ECO:0000259" key="1">
    <source>
        <dbReference type="Pfam" id="PF20385"/>
    </source>
</evidence>
<organism evidence="2 3">
    <name type="scientific">Gemmobacter aquaticus</name>
    <dbReference type="NCBI Taxonomy" id="490185"/>
    <lineage>
        <taxon>Bacteria</taxon>
        <taxon>Pseudomonadati</taxon>
        <taxon>Pseudomonadota</taxon>
        <taxon>Alphaproteobacteria</taxon>
        <taxon>Rhodobacterales</taxon>
        <taxon>Paracoccaceae</taxon>
        <taxon>Gemmobacter</taxon>
    </lineage>
</organism>
<dbReference type="Proteomes" id="UP000598196">
    <property type="component" value="Unassembled WGS sequence"/>
</dbReference>
<sequence>MWDWITSISSTNLAIICATLLGPVLAVQAQKWLERGRDIQERRLVIFRTLMATRAAMLSPMHVEALNAVPVEFYGSGKKLKAINDAWKLYLDHHTIDGPASEVWMQRRLDLFHDLLHLMSQFLGYSFNRAQLARDIYSPRARGEMETEQTIIRQGLVGLFRGDIALPMAVKEFPATEPTPEVQAAILKLLADVQQPKPLAIEAEKDADKAG</sequence>
<evidence type="ECO:0000313" key="2">
    <source>
        <dbReference type="EMBL" id="GGO35774.1"/>
    </source>
</evidence>
<name>A0A917YL99_9RHOB</name>
<dbReference type="AlphaFoldDB" id="A0A917YL99"/>
<accession>A0A917YL99</accession>
<dbReference type="InterPro" id="IPR046502">
    <property type="entry name" value="DUF6680"/>
</dbReference>
<dbReference type="RefSeq" id="WP_146287275.1">
    <property type="nucleotide sequence ID" value="NZ_BMLP01000006.1"/>
</dbReference>
<comment type="caution">
    <text evidence="2">The sequence shown here is derived from an EMBL/GenBank/DDBJ whole genome shotgun (WGS) entry which is preliminary data.</text>
</comment>
<proteinExistence type="predicted"/>
<dbReference type="Pfam" id="PF20385">
    <property type="entry name" value="DUF6680"/>
    <property type="match status" value="1"/>
</dbReference>
<reference evidence="2 3" key="1">
    <citation type="journal article" date="2014" name="Int. J. Syst. Evol. Microbiol.">
        <title>Complete genome sequence of Corynebacterium casei LMG S-19264T (=DSM 44701T), isolated from a smear-ripened cheese.</title>
        <authorList>
            <consortium name="US DOE Joint Genome Institute (JGI-PGF)"/>
            <person name="Walter F."/>
            <person name="Albersmeier A."/>
            <person name="Kalinowski J."/>
            <person name="Ruckert C."/>
        </authorList>
    </citation>
    <scope>NUCLEOTIDE SEQUENCE [LARGE SCALE GENOMIC DNA]</scope>
    <source>
        <strain evidence="2 3">CGMCC 1.7029</strain>
    </source>
</reference>